<evidence type="ECO:0000313" key="11">
    <source>
        <dbReference type="Proteomes" id="UP000315995"/>
    </source>
</evidence>
<keyword evidence="7" id="KW-0802">TPR repeat</keyword>
<accession>A0A5B8YCS3</accession>
<evidence type="ECO:0000313" key="10">
    <source>
        <dbReference type="EMBL" id="QDG53476.1"/>
    </source>
</evidence>
<dbReference type="RefSeq" id="WP_141199932.1">
    <property type="nucleotide sequence ID" value="NZ_CP041186.1"/>
</dbReference>
<dbReference type="PROSITE" id="PS50293">
    <property type="entry name" value="TPR_REGION"/>
    <property type="match status" value="1"/>
</dbReference>
<feature type="transmembrane region" description="Helical" evidence="8">
    <location>
        <begin position="89"/>
        <end position="106"/>
    </location>
</feature>
<protein>
    <submittedName>
        <fullName evidence="10">Rhomboid family intramembrane serine protease</fullName>
    </submittedName>
</protein>
<dbReference type="AlphaFoldDB" id="A0A4Y6PYS3"/>
<organism evidence="10 11">
    <name type="scientific">Persicimonas caeni</name>
    <dbReference type="NCBI Taxonomy" id="2292766"/>
    <lineage>
        <taxon>Bacteria</taxon>
        <taxon>Deltaproteobacteria</taxon>
        <taxon>Bradymonadales</taxon>
        <taxon>Bradymonadaceae</taxon>
        <taxon>Persicimonas</taxon>
    </lineage>
</organism>
<evidence type="ECO:0000256" key="2">
    <source>
        <dbReference type="ARBA" id="ARBA00022475"/>
    </source>
</evidence>
<evidence type="ECO:0000256" key="6">
    <source>
        <dbReference type="ARBA" id="ARBA00023136"/>
    </source>
</evidence>
<keyword evidence="2" id="KW-1003">Cell membrane</keyword>
<dbReference type="GO" id="GO:0016020">
    <property type="term" value="C:membrane"/>
    <property type="evidence" value="ECO:0007669"/>
    <property type="project" value="UniProtKB-SubCell"/>
</dbReference>
<evidence type="ECO:0000256" key="7">
    <source>
        <dbReference type="PROSITE-ProRule" id="PRU00339"/>
    </source>
</evidence>
<dbReference type="InterPro" id="IPR011990">
    <property type="entry name" value="TPR-like_helical_dom_sf"/>
</dbReference>
<keyword evidence="10" id="KW-0378">Hydrolase</keyword>
<dbReference type="PANTHER" id="PTHR43066:SF26">
    <property type="entry name" value="RHOMBOID PROTEASE GLPG"/>
    <property type="match status" value="1"/>
</dbReference>
<dbReference type="EMBL" id="CP041186">
    <property type="protein sequence ID" value="QDG53476.1"/>
    <property type="molecule type" value="Genomic_DNA"/>
</dbReference>
<keyword evidence="4 8" id="KW-0812">Transmembrane</keyword>
<accession>A0A4Y6PYS3</accession>
<feature type="transmembrane region" description="Helical" evidence="8">
    <location>
        <begin position="166"/>
        <end position="185"/>
    </location>
</feature>
<feature type="transmembrane region" description="Helical" evidence="8">
    <location>
        <begin position="112"/>
        <end position="129"/>
    </location>
</feature>
<keyword evidence="5 8" id="KW-1133">Transmembrane helix</keyword>
<evidence type="ECO:0000259" key="9">
    <source>
        <dbReference type="Pfam" id="PF01694"/>
    </source>
</evidence>
<keyword evidence="3" id="KW-0997">Cell inner membrane</keyword>
<evidence type="ECO:0000256" key="3">
    <source>
        <dbReference type="ARBA" id="ARBA00022519"/>
    </source>
</evidence>
<keyword evidence="10" id="KW-0645">Protease</keyword>
<evidence type="ECO:0000256" key="1">
    <source>
        <dbReference type="ARBA" id="ARBA00004141"/>
    </source>
</evidence>
<evidence type="ECO:0000256" key="4">
    <source>
        <dbReference type="ARBA" id="ARBA00022692"/>
    </source>
</evidence>
<keyword evidence="6 8" id="KW-0472">Membrane</keyword>
<dbReference type="SMART" id="SM00028">
    <property type="entry name" value="TPR"/>
    <property type="match status" value="1"/>
</dbReference>
<dbReference type="PROSITE" id="PS50005">
    <property type="entry name" value="TPR"/>
    <property type="match status" value="1"/>
</dbReference>
<comment type="subcellular location">
    <subcellularLocation>
        <location evidence="1">Membrane</location>
        <topology evidence="1">Multi-pass membrane protein</topology>
    </subcellularLocation>
</comment>
<keyword evidence="11" id="KW-1185">Reference proteome</keyword>
<feature type="repeat" description="TPR" evidence="7">
    <location>
        <begin position="256"/>
        <end position="289"/>
    </location>
</feature>
<evidence type="ECO:0000256" key="5">
    <source>
        <dbReference type="ARBA" id="ARBA00022989"/>
    </source>
</evidence>
<sequence>MRQAPPLARAPHYPVTAGVGLLALGTTLLWFAGYDIDALTLSYQAFGSEPWRLVTSALPHIDILHILFNLYWLWVFGTYVEEKWGHPRTFLLFLVLAAGSGAAEYAVFSGGVGLSGVGYGLFGLLWIAGKHDPEHAEVVDSQTAMVFIGWFFLCIAATAVDAMNVANVAHGAGAVLGGLVGWAVGSRGAKRIAAGVATAAAFALMLAAGGPFRPAVNITGGGLDRELAAHEALEDDDYERALDIYDEILADYGDNARWHFNRGVTLARMGRYGDALDAYEKAAELEPGNEKFQQTVDELRAWMQSMHLELQ</sequence>
<feature type="transmembrane region" description="Helical" evidence="8">
    <location>
        <begin position="141"/>
        <end position="160"/>
    </location>
</feature>
<feature type="transmembrane region" description="Helical" evidence="8">
    <location>
        <begin position="53"/>
        <end position="77"/>
    </location>
</feature>
<reference evidence="10 11" key="1">
    <citation type="submission" date="2019-06" db="EMBL/GenBank/DDBJ databases">
        <title>Persicimonas caeni gen. nov., sp. nov., a predatory bacterium isolated from solar saltern.</title>
        <authorList>
            <person name="Wang S."/>
        </authorList>
    </citation>
    <scope>NUCLEOTIDE SEQUENCE [LARGE SCALE GENOMIC DNA]</scope>
    <source>
        <strain evidence="10 11">YN101</strain>
    </source>
</reference>
<feature type="domain" description="Peptidase S54 rhomboid" evidence="9">
    <location>
        <begin position="49"/>
        <end position="185"/>
    </location>
</feature>
<dbReference type="Pfam" id="PF13432">
    <property type="entry name" value="TPR_16"/>
    <property type="match status" value="1"/>
</dbReference>
<dbReference type="SUPFAM" id="SSF48452">
    <property type="entry name" value="TPR-like"/>
    <property type="match status" value="1"/>
</dbReference>
<dbReference type="SUPFAM" id="SSF144091">
    <property type="entry name" value="Rhomboid-like"/>
    <property type="match status" value="1"/>
</dbReference>
<dbReference type="GO" id="GO:0004252">
    <property type="term" value="F:serine-type endopeptidase activity"/>
    <property type="evidence" value="ECO:0007669"/>
    <property type="project" value="InterPro"/>
</dbReference>
<dbReference type="GO" id="GO:0006508">
    <property type="term" value="P:proteolysis"/>
    <property type="evidence" value="ECO:0007669"/>
    <property type="project" value="UniProtKB-KW"/>
</dbReference>
<dbReference type="Gene3D" id="1.25.40.10">
    <property type="entry name" value="Tetratricopeptide repeat domain"/>
    <property type="match status" value="1"/>
</dbReference>
<dbReference type="InterPro" id="IPR035952">
    <property type="entry name" value="Rhomboid-like_sf"/>
</dbReference>
<dbReference type="PANTHER" id="PTHR43066">
    <property type="entry name" value="RHOMBOID-RELATED PROTEIN"/>
    <property type="match status" value="1"/>
</dbReference>
<evidence type="ECO:0000256" key="8">
    <source>
        <dbReference type="SAM" id="Phobius"/>
    </source>
</evidence>
<name>A0A4Y6PYS3_PERCE</name>
<feature type="transmembrane region" description="Helical" evidence="8">
    <location>
        <begin position="192"/>
        <end position="212"/>
    </location>
</feature>
<dbReference type="Pfam" id="PF01694">
    <property type="entry name" value="Rhomboid"/>
    <property type="match status" value="1"/>
</dbReference>
<gene>
    <name evidence="10" type="ORF">FIV42_22840</name>
</gene>
<dbReference type="OrthoDB" id="9778341at2"/>
<dbReference type="InterPro" id="IPR022764">
    <property type="entry name" value="Peptidase_S54_rhomboid_dom"/>
</dbReference>
<proteinExistence type="predicted"/>
<feature type="transmembrane region" description="Helical" evidence="8">
    <location>
        <begin position="12"/>
        <end position="33"/>
    </location>
</feature>
<dbReference type="Gene3D" id="1.20.1540.10">
    <property type="entry name" value="Rhomboid-like"/>
    <property type="match status" value="1"/>
</dbReference>
<dbReference type="Proteomes" id="UP000315995">
    <property type="component" value="Chromosome"/>
</dbReference>
<dbReference type="InterPro" id="IPR019734">
    <property type="entry name" value="TPR_rpt"/>
</dbReference>